<dbReference type="PANTHER" id="PTHR23257">
    <property type="entry name" value="SERINE-THREONINE PROTEIN KINASE"/>
    <property type="match status" value="1"/>
</dbReference>
<evidence type="ECO:0000259" key="4">
    <source>
        <dbReference type="PROSITE" id="PS50011"/>
    </source>
</evidence>
<dbReference type="PANTHER" id="PTHR23257:SF963">
    <property type="entry name" value="AT08303P"/>
    <property type="match status" value="1"/>
</dbReference>
<proteinExistence type="predicted"/>
<feature type="compositionally biased region" description="Polar residues" evidence="3">
    <location>
        <begin position="54"/>
        <end position="67"/>
    </location>
</feature>
<keyword evidence="1 2" id="KW-0103">Bromodomain</keyword>
<evidence type="ECO:0000256" key="2">
    <source>
        <dbReference type="PROSITE-ProRule" id="PRU00035"/>
    </source>
</evidence>
<accession>A0ABQ7JT52</accession>
<comment type="caution">
    <text evidence="6">The sequence shown here is derived from an EMBL/GenBank/DDBJ whole genome shotgun (WGS) entry which is preliminary data.</text>
</comment>
<feature type="compositionally biased region" description="Low complexity" evidence="3">
    <location>
        <begin position="702"/>
        <end position="713"/>
    </location>
</feature>
<feature type="region of interest" description="Disordered" evidence="3">
    <location>
        <begin position="587"/>
        <end position="658"/>
    </location>
</feature>
<gene>
    <name evidence="6" type="ORF">BGZ96_010979</name>
</gene>
<evidence type="ECO:0008006" key="8">
    <source>
        <dbReference type="Google" id="ProtNLM"/>
    </source>
</evidence>
<dbReference type="PROSITE" id="PS50014">
    <property type="entry name" value="BROMODOMAIN_2"/>
    <property type="match status" value="1"/>
</dbReference>
<evidence type="ECO:0000313" key="6">
    <source>
        <dbReference type="EMBL" id="KAG0284660.1"/>
    </source>
</evidence>
<reference evidence="6 7" key="1">
    <citation type="journal article" date="2020" name="Fungal Divers.">
        <title>Resolving the Mortierellaceae phylogeny through synthesis of multi-gene phylogenetics and phylogenomics.</title>
        <authorList>
            <person name="Vandepol N."/>
            <person name="Liber J."/>
            <person name="Desiro A."/>
            <person name="Na H."/>
            <person name="Kennedy M."/>
            <person name="Barry K."/>
            <person name="Grigoriev I.V."/>
            <person name="Miller A.N."/>
            <person name="O'Donnell K."/>
            <person name="Stajich J.E."/>
            <person name="Bonito G."/>
        </authorList>
    </citation>
    <scope>NUCLEOTIDE SEQUENCE [LARGE SCALE GENOMIC DNA]</scope>
    <source>
        <strain evidence="6 7">AD045</strain>
    </source>
</reference>
<dbReference type="PROSITE" id="PS50011">
    <property type="entry name" value="PROTEIN_KINASE_DOM"/>
    <property type="match status" value="1"/>
</dbReference>
<dbReference type="Pfam" id="PF00069">
    <property type="entry name" value="Pkinase"/>
    <property type="match status" value="1"/>
</dbReference>
<evidence type="ECO:0000256" key="3">
    <source>
        <dbReference type="SAM" id="MobiDB-lite"/>
    </source>
</evidence>
<sequence length="1101" mass="119742">MLQEDLQGSGHYISLVPTIHPEDKSRKMARRVDLGSLPQHLAQAKNLAIRSTKGPLSTASSPSLNNGSQSTLSSASLSAPSSTITTADNSPANPAVTSLQRQRTKSKSKSNSPTSTPVRFPSPGQSSSESAVPSKAYVKQDSSKNGPTSANHHGHGTRSNEVLIANGANTTATTTTASNGNTAAGPEASSPPPATLSTTGALGQSDPELDLQPIELVRVGVGILNQLARNTFSKSFITKVPQSVANYHVVIKKPMDLWTIEQKLWKTLEAAGAKSGAPSSAAILIAASGAMSMGVSEFYNNLTDFERDLRRIYQNATFFNLATHTIYKEAQAFQNSYLGQLENYREGDLDFGPLPHESYKPELLSMTLPGPLYLFRAHTPREMDRKMTDISADLFSSLHQPIFDIATDQIGQLSPERPRFVRMYINKNRSLLAKCGEERFARVAILTDIQVSKPYMGSFGGGPESSKAIASSGGPGRPKSSNAQGGPTSMVKMSATVLIGKPIGERYDMVTVGDLDCPNAWMTVACVRAMEIEVEVPARFEKGVLSKMRHEVVPYSSDPKNTPEHQRVFASALNLLLPGIAKTSPNQGHIPAIIDTPQSTLSSPPSTASTPPATKGLGLGITTPSTIISEPTTTSPRKRGASSTASASTSGTASSKSTWVDIQDGGLKGRYLVKLRLPTVSRATRRRGTSSAGIPVDPPHLAPASTPSTPLSSGRVHALSSQVPATPSSQLPEKESLSAPDRMLLNEQITKRGSKMLQDLKSVARQKKVPYTRWNTIEPTLTVDSAHGLFKRIYHVRGEPGIVVQNFKEMDAESFDQRVREVACLLKLRGFQGVGQIQSVIDNEDDHLVGLSMTKYAYTLKQYATNARRHPTPCQKLSLIREMVSAMCAIHRAGLAHRDLSEVNIMVDEDPDEVLEDQSPRPLIKVIDFGKSVFVNPTEVQRWSMRDHVSKEELALLPLVVLPPDHGYKLYRSILTLPKTKHDHTPLAPVDPRSEDVYSLGVLIWRTFSGKSPWNGAIEDDLKTIRYLVSSDSQIRFQLEKEVIGTMSRELLLRCLTAQAETRSTTQQLKDWLNQPDVANALLQEFEALGGGRKKVRKNLD</sequence>
<feature type="region of interest" description="Disordered" evidence="3">
    <location>
        <begin position="682"/>
        <end position="740"/>
    </location>
</feature>
<feature type="domain" description="Bromo" evidence="5">
    <location>
        <begin position="244"/>
        <end position="327"/>
    </location>
</feature>
<keyword evidence="7" id="KW-1185">Reference proteome</keyword>
<dbReference type="Gene3D" id="1.10.510.10">
    <property type="entry name" value="Transferase(Phosphotransferase) domain 1"/>
    <property type="match status" value="1"/>
</dbReference>
<feature type="compositionally biased region" description="Low complexity" evidence="3">
    <location>
        <begin position="596"/>
        <end position="614"/>
    </location>
</feature>
<dbReference type="Proteomes" id="UP001194696">
    <property type="component" value="Unassembled WGS sequence"/>
</dbReference>
<dbReference type="InterPro" id="IPR036427">
    <property type="entry name" value="Bromodomain-like_sf"/>
</dbReference>
<feature type="region of interest" description="Disordered" evidence="3">
    <location>
        <begin position="172"/>
        <end position="206"/>
    </location>
</feature>
<name>A0ABQ7JT52_9FUNG</name>
<evidence type="ECO:0000259" key="5">
    <source>
        <dbReference type="PROSITE" id="PS50014"/>
    </source>
</evidence>
<dbReference type="Gene3D" id="1.20.920.10">
    <property type="entry name" value="Bromodomain-like"/>
    <property type="match status" value="1"/>
</dbReference>
<dbReference type="CDD" id="cd04369">
    <property type="entry name" value="Bromodomain"/>
    <property type="match status" value="1"/>
</dbReference>
<dbReference type="Pfam" id="PF00439">
    <property type="entry name" value="Bromodomain"/>
    <property type="match status" value="1"/>
</dbReference>
<dbReference type="InterPro" id="IPR011009">
    <property type="entry name" value="Kinase-like_dom_sf"/>
</dbReference>
<feature type="compositionally biased region" description="Low complexity" evidence="3">
    <location>
        <begin position="68"/>
        <end position="87"/>
    </location>
</feature>
<feature type="domain" description="Protein kinase" evidence="4">
    <location>
        <begin position="779"/>
        <end position="1073"/>
    </location>
</feature>
<dbReference type="SUPFAM" id="SSF47370">
    <property type="entry name" value="Bromodomain"/>
    <property type="match status" value="1"/>
</dbReference>
<evidence type="ECO:0000313" key="7">
    <source>
        <dbReference type="Proteomes" id="UP001194696"/>
    </source>
</evidence>
<dbReference type="InterPro" id="IPR000719">
    <property type="entry name" value="Prot_kinase_dom"/>
</dbReference>
<dbReference type="InterPro" id="IPR001487">
    <property type="entry name" value="Bromodomain"/>
</dbReference>
<dbReference type="SUPFAM" id="SSF56112">
    <property type="entry name" value="Protein kinase-like (PK-like)"/>
    <property type="match status" value="1"/>
</dbReference>
<dbReference type="SMART" id="SM00297">
    <property type="entry name" value="BROMO"/>
    <property type="match status" value="1"/>
</dbReference>
<feature type="region of interest" description="Disordered" evidence="3">
    <location>
        <begin position="52"/>
        <end position="159"/>
    </location>
</feature>
<evidence type="ECO:0000256" key="1">
    <source>
        <dbReference type="ARBA" id="ARBA00023117"/>
    </source>
</evidence>
<feature type="compositionally biased region" description="Low complexity" evidence="3">
    <location>
        <begin position="621"/>
        <end position="658"/>
    </location>
</feature>
<dbReference type="InterPro" id="IPR050167">
    <property type="entry name" value="Ser_Thr_protein_kinase"/>
</dbReference>
<organism evidence="6 7">
    <name type="scientific">Linnemannia gamsii</name>
    <dbReference type="NCBI Taxonomy" id="64522"/>
    <lineage>
        <taxon>Eukaryota</taxon>
        <taxon>Fungi</taxon>
        <taxon>Fungi incertae sedis</taxon>
        <taxon>Mucoromycota</taxon>
        <taxon>Mortierellomycotina</taxon>
        <taxon>Mortierellomycetes</taxon>
        <taxon>Mortierellales</taxon>
        <taxon>Mortierellaceae</taxon>
        <taxon>Linnemannia</taxon>
    </lineage>
</organism>
<feature type="compositionally biased region" description="Polar residues" evidence="3">
    <location>
        <begin position="88"/>
        <end position="101"/>
    </location>
</feature>
<dbReference type="EMBL" id="JAAAIM010000747">
    <property type="protein sequence ID" value="KAG0284660.1"/>
    <property type="molecule type" value="Genomic_DNA"/>
</dbReference>
<feature type="compositionally biased region" description="Polar residues" evidence="3">
    <location>
        <begin position="719"/>
        <end position="731"/>
    </location>
</feature>
<feature type="region of interest" description="Disordered" evidence="3">
    <location>
        <begin position="462"/>
        <end position="488"/>
    </location>
</feature>
<feature type="compositionally biased region" description="Low complexity" evidence="3">
    <location>
        <begin position="172"/>
        <end position="188"/>
    </location>
</feature>
<dbReference type="SMART" id="SM00220">
    <property type="entry name" value="S_TKc"/>
    <property type="match status" value="1"/>
</dbReference>
<protein>
    <recommendedName>
        <fullName evidence="8">Protein kinase domain-containing protein</fullName>
    </recommendedName>
</protein>